<evidence type="ECO:0000313" key="4">
    <source>
        <dbReference type="Proteomes" id="UP001150569"/>
    </source>
</evidence>
<comment type="similarity">
    <text evidence="1">Belongs to the DCC1 family.</text>
</comment>
<reference evidence="3" key="1">
    <citation type="submission" date="2022-07" db="EMBL/GenBank/DDBJ databases">
        <title>Phylogenomic reconstructions and comparative analyses of Kickxellomycotina fungi.</title>
        <authorList>
            <person name="Reynolds N.K."/>
            <person name="Stajich J.E."/>
            <person name="Barry K."/>
            <person name="Grigoriev I.V."/>
            <person name="Crous P."/>
            <person name="Smith M.E."/>
        </authorList>
    </citation>
    <scope>NUCLEOTIDE SEQUENCE</scope>
    <source>
        <strain evidence="3">RSA 861</strain>
    </source>
</reference>
<evidence type="ECO:0000256" key="2">
    <source>
        <dbReference type="ARBA" id="ARBA00022705"/>
    </source>
</evidence>
<dbReference type="EMBL" id="JANBPT010000097">
    <property type="protein sequence ID" value="KAJ1927889.1"/>
    <property type="molecule type" value="Genomic_DNA"/>
</dbReference>
<dbReference type="InterPro" id="IPR019128">
    <property type="entry name" value="Dcc1"/>
</dbReference>
<accession>A0A9W8DXA4</accession>
<dbReference type="GO" id="GO:0000775">
    <property type="term" value="C:chromosome, centromeric region"/>
    <property type="evidence" value="ECO:0007669"/>
    <property type="project" value="TreeGrafter"/>
</dbReference>
<keyword evidence="4" id="KW-1185">Reference proteome</keyword>
<dbReference type="PANTHER" id="PTHR13395:SF6">
    <property type="entry name" value="SISTER CHROMATID COHESION PROTEIN DCC1"/>
    <property type="match status" value="1"/>
</dbReference>
<dbReference type="GO" id="GO:0006260">
    <property type="term" value="P:DNA replication"/>
    <property type="evidence" value="ECO:0007669"/>
    <property type="project" value="UniProtKB-KW"/>
</dbReference>
<dbReference type="GO" id="GO:0034088">
    <property type="term" value="P:maintenance of mitotic sister chromatid cohesion"/>
    <property type="evidence" value="ECO:0007669"/>
    <property type="project" value="TreeGrafter"/>
</dbReference>
<comment type="caution">
    <text evidence="3">The sequence shown here is derived from an EMBL/GenBank/DDBJ whole genome shotgun (WGS) entry which is preliminary data.</text>
</comment>
<dbReference type="GO" id="GO:0031390">
    <property type="term" value="C:Ctf18 RFC-like complex"/>
    <property type="evidence" value="ECO:0007669"/>
    <property type="project" value="InterPro"/>
</dbReference>
<dbReference type="OrthoDB" id="276989at2759"/>
<dbReference type="Proteomes" id="UP001150569">
    <property type="component" value="Unassembled WGS sequence"/>
</dbReference>
<dbReference type="Pfam" id="PF09724">
    <property type="entry name" value="Dcc1"/>
    <property type="match status" value="1"/>
</dbReference>
<protein>
    <submittedName>
        <fullName evidence="3">Ctf8p and Ctf18p associating protein</fullName>
    </submittedName>
</protein>
<gene>
    <name evidence="3" type="primary">DCC1_1</name>
    <name evidence="3" type="ORF">IWQ60_002533</name>
</gene>
<keyword evidence="2" id="KW-0235">DNA replication</keyword>
<proteinExistence type="inferred from homology"/>
<dbReference type="PANTHER" id="PTHR13395">
    <property type="entry name" value="SISTER CHROMATID COHESION PROTEIN DCC1-RELATED"/>
    <property type="match status" value="1"/>
</dbReference>
<dbReference type="GO" id="GO:0000785">
    <property type="term" value="C:chromatin"/>
    <property type="evidence" value="ECO:0007669"/>
    <property type="project" value="TreeGrafter"/>
</dbReference>
<evidence type="ECO:0000256" key="1">
    <source>
        <dbReference type="ARBA" id="ARBA00007017"/>
    </source>
</evidence>
<sequence length="404" mass="45965">MAAPTTKCRVVIADDFHPVSAHRLLEIPPELADWLEQPSTGESSATQVYGSDTRVLELRGLEDDTAVLCTPEVTYEIRQVNVSNSLLIVGPRQDANAAVEVGMQLDDDGEDAGAVCLPTLEILGAIESHLEIEVCPPRPHRLREILQVTSYRGPDYESLVLQDVRPPTWEEIRERVQMSDTQLQRALRDAPAILIDGHYRLLEGNYLRSLLQLITAECTIQDIPLDRIPVTDCARYLADHDVSPDLLAQVLWAFAPDTHVTYEPRGVYTLDPRKYARFMALQLFEAEADRQWRRRDFLGAWRALVPECLPLEPGVLEDLALSFVNERDQLQYLRYFPTTNLPADPVHCFRILFQAKEKWAPTEMLPYVRHLSASPKKLDALILKYCRSSKVRGEVMYSSRVRTH</sequence>
<dbReference type="AlphaFoldDB" id="A0A9W8DXA4"/>
<name>A0A9W8DXA4_9FUNG</name>
<organism evidence="3 4">
    <name type="scientific">Tieghemiomyces parasiticus</name>
    <dbReference type="NCBI Taxonomy" id="78921"/>
    <lineage>
        <taxon>Eukaryota</taxon>
        <taxon>Fungi</taxon>
        <taxon>Fungi incertae sedis</taxon>
        <taxon>Zoopagomycota</taxon>
        <taxon>Kickxellomycotina</taxon>
        <taxon>Dimargaritomycetes</taxon>
        <taxon>Dimargaritales</taxon>
        <taxon>Dimargaritaceae</taxon>
        <taxon>Tieghemiomyces</taxon>
    </lineage>
</organism>
<evidence type="ECO:0000313" key="3">
    <source>
        <dbReference type="EMBL" id="KAJ1927889.1"/>
    </source>
</evidence>